<evidence type="ECO:0000256" key="7">
    <source>
        <dbReference type="ARBA" id="ARBA00022670"/>
    </source>
</evidence>
<comment type="subcellular location">
    <subcellularLocation>
        <location evidence="2">Cytoplasm</location>
    </subcellularLocation>
</comment>
<feature type="signal peptide" evidence="10">
    <location>
        <begin position="1"/>
        <end position="29"/>
    </location>
</feature>
<dbReference type="Pfam" id="PF08386">
    <property type="entry name" value="Abhydrolase_4"/>
    <property type="match status" value="1"/>
</dbReference>
<evidence type="ECO:0000256" key="3">
    <source>
        <dbReference type="ARBA" id="ARBA00010088"/>
    </source>
</evidence>
<evidence type="ECO:0000313" key="13">
    <source>
        <dbReference type="EMBL" id="GHC93285.1"/>
    </source>
</evidence>
<sequence length="462" mass="48701">MPALTRVCTTTAAAVFALVSCVGSAPPQSAPPGKPVLTNSHPCPGAEKATCSELVVPLDRTRRKGVLKLQVAAADNADAPRGVLLFLTGGPGQPGVEYLKKVREGLPRAVADYRLVMIDQRGTGGTALDCPQLQKEVGGSDTVPPTRAAVRACAERLGESRNHFTTADAVADLDDLRRALGVRRWSLDGVSYGTFTAGQYALTHPGNVTRLVLDSVVPLDAADGLYTASLRHAAQVLRTACREQSCGYDPAADLAKVVRRDGNGVGVFNLLVTASIIDAPLKNPRYGILGALHKSAAGDTGQLDALVKGFAESDGSSPKEFSSGLHAATLCADTPFPWGNAASPEARRAAALDRAVRKLRERDVWPFEARTAAGQGIAQTCLHWPVSRALDAADGYRALKAPVLLLQGDRDISTPLPWAREVTSRLPQAELVVLKGAGHSTQLRVHEGAESGARAAESFLLR</sequence>
<feature type="domain" description="AB hydrolase-1" evidence="11">
    <location>
        <begin position="83"/>
        <end position="256"/>
    </location>
</feature>
<comment type="catalytic activity">
    <reaction evidence="1">
        <text>Release of N-terminal proline from a peptide.</text>
        <dbReference type="EC" id="3.4.11.5"/>
    </reaction>
</comment>
<dbReference type="InterPro" id="IPR002410">
    <property type="entry name" value="Peptidase_S33"/>
</dbReference>
<dbReference type="RefSeq" id="WP_189821576.1">
    <property type="nucleotide sequence ID" value="NZ_BMVC01000005.1"/>
</dbReference>
<organism evidence="13 14">
    <name type="scientific">Streptomyces finlayi</name>
    <dbReference type="NCBI Taxonomy" id="67296"/>
    <lineage>
        <taxon>Bacteria</taxon>
        <taxon>Bacillati</taxon>
        <taxon>Actinomycetota</taxon>
        <taxon>Actinomycetes</taxon>
        <taxon>Kitasatosporales</taxon>
        <taxon>Streptomycetaceae</taxon>
        <taxon>Streptomyces</taxon>
    </lineage>
</organism>
<dbReference type="Pfam" id="PF00561">
    <property type="entry name" value="Abhydrolase_1"/>
    <property type="match status" value="1"/>
</dbReference>
<evidence type="ECO:0000256" key="4">
    <source>
        <dbReference type="ARBA" id="ARBA00012568"/>
    </source>
</evidence>
<dbReference type="GO" id="GO:0006508">
    <property type="term" value="P:proteolysis"/>
    <property type="evidence" value="ECO:0007669"/>
    <property type="project" value="UniProtKB-KW"/>
</dbReference>
<dbReference type="EC" id="3.4.11.5" evidence="4"/>
<evidence type="ECO:0000256" key="6">
    <source>
        <dbReference type="ARBA" id="ARBA00022490"/>
    </source>
</evidence>
<dbReference type="GO" id="GO:0004177">
    <property type="term" value="F:aminopeptidase activity"/>
    <property type="evidence" value="ECO:0007669"/>
    <property type="project" value="UniProtKB-KW"/>
</dbReference>
<keyword evidence="6" id="KW-0963">Cytoplasm</keyword>
<evidence type="ECO:0000259" key="12">
    <source>
        <dbReference type="Pfam" id="PF08386"/>
    </source>
</evidence>
<dbReference type="PANTHER" id="PTHR43722">
    <property type="entry name" value="PROLINE IMINOPEPTIDASE"/>
    <property type="match status" value="1"/>
</dbReference>
<feature type="chain" id="PRO_5038885175" description="prolyl aminopeptidase" evidence="10">
    <location>
        <begin position="30"/>
        <end position="462"/>
    </location>
</feature>
<evidence type="ECO:0000256" key="5">
    <source>
        <dbReference type="ARBA" id="ARBA00022438"/>
    </source>
</evidence>
<dbReference type="PRINTS" id="PR00793">
    <property type="entry name" value="PROAMNOPTASE"/>
</dbReference>
<dbReference type="InterPro" id="IPR029058">
    <property type="entry name" value="AB_hydrolase_fold"/>
</dbReference>
<accession>A0A918WXQ1</accession>
<evidence type="ECO:0000256" key="1">
    <source>
        <dbReference type="ARBA" id="ARBA00001585"/>
    </source>
</evidence>
<dbReference type="Gene3D" id="3.40.50.1820">
    <property type="entry name" value="alpha/beta hydrolase"/>
    <property type="match status" value="2"/>
</dbReference>
<name>A0A918WXQ1_9ACTN</name>
<dbReference type="Proteomes" id="UP000638353">
    <property type="component" value="Unassembled WGS sequence"/>
</dbReference>
<evidence type="ECO:0000256" key="9">
    <source>
        <dbReference type="ARBA" id="ARBA00029605"/>
    </source>
</evidence>
<proteinExistence type="inferred from homology"/>
<dbReference type="PROSITE" id="PS51257">
    <property type="entry name" value="PROKAR_LIPOPROTEIN"/>
    <property type="match status" value="1"/>
</dbReference>
<reference evidence="13" key="1">
    <citation type="journal article" date="2014" name="Int. J. Syst. Evol. Microbiol.">
        <title>Complete genome sequence of Corynebacterium casei LMG S-19264T (=DSM 44701T), isolated from a smear-ripened cheese.</title>
        <authorList>
            <consortium name="US DOE Joint Genome Institute (JGI-PGF)"/>
            <person name="Walter F."/>
            <person name="Albersmeier A."/>
            <person name="Kalinowski J."/>
            <person name="Ruckert C."/>
        </authorList>
    </citation>
    <scope>NUCLEOTIDE SEQUENCE</scope>
    <source>
        <strain evidence="13">JCM 4637</strain>
    </source>
</reference>
<evidence type="ECO:0000313" key="14">
    <source>
        <dbReference type="Proteomes" id="UP000638353"/>
    </source>
</evidence>
<dbReference type="InterPro" id="IPR000073">
    <property type="entry name" value="AB_hydrolase_1"/>
</dbReference>
<evidence type="ECO:0000256" key="8">
    <source>
        <dbReference type="ARBA" id="ARBA00022801"/>
    </source>
</evidence>
<dbReference type="PANTHER" id="PTHR43722:SF1">
    <property type="entry name" value="PROLINE IMINOPEPTIDASE"/>
    <property type="match status" value="1"/>
</dbReference>
<dbReference type="AlphaFoldDB" id="A0A918WXQ1"/>
<dbReference type="InterPro" id="IPR005944">
    <property type="entry name" value="Pro_iminopeptidase"/>
</dbReference>
<dbReference type="GO" id="GO:0005737">
    <property type="term" value="C:cytoplasm"/>
    <property type="evidence" value="ECO:0007669"/>
    <property type="project" value="UniProtKB-SubCell"/>
</dbReference>
<keyword evidence="5" id="KW-0031">Aminopeptidase</keyword>
<keyword evidence="7" id="KW-0645">Protease</keyword>
<evidence type="ECO:0000256" key="10">
    <source>
        <dbReference type="SAM" id="SignalP"/>
    </source>
</evidence>
<keyword evidence="8" id="KW-0378">Hydrolase</keyword>
<dbReference type="InterPro" id="IPR013595">
    <property type="entry name" value="Pept_S33_TAP-like_C"/>
</dbReference>
<comment type="caution">
    <text evidence="13">The sequence shown here is derived from an EMBL/GenBank/DDBJ whole genome shotgun (WGS) entry which is preliminary data.</text>
</comment>
<comment type="similarity">
    <text evidence="3">Belongs to the peptidase S33 family.</text>
</comment>
<evidence type="ECO:0000256" key="2">
    <source>
        <dbReference type="ARBA" id="ARBA00004496"/>
    </source>
</evidence>
<gene>
    <name evidence="13" type="ORF">GCM10010334_30230</name>
</gene>
<keyword evidence="10" id="KW-0732">Signal</keyword>
<protein>
    <recommendedName>
        <fullName evidence="4">prolyl aminopeptidase</fullName>
        <ecNumber evidence="4">3.4.11.5</ecNumber>
    </recommendedName>
    <alternativeName>
        <fullName evidence="9">Prolyl aminopeptidase</fullName>
    </alternativeName>
</protein>
<evidence type="ECO:0000259" key="11">
    <source>
        <dbReference type="Pfam" id="PF00561"/>
    </source>
</evidence>
<dbReference type="EMBL" id="BMVC01000005">
    <property type="protein sequence ID" value="GHC93285.1"/>
    <property type="molecule type" value="Genomic_DNA"/>
</dbReference>
<dbReference type="SUPFAM" id="SSF53474">
    <property type="entry name" value="alpha/beta-Hydrolases"/>
    <property type="match status" value="1"/>
</dbReference>
<reference evidence="13" key="2">
    <citation type="submission" date="2020-09" db="EMBL/GenBank/DDBJ databases">
        <authorList>
            <person name="Sun Q."/>
            <person name="Ohkuma M."/>
        </authorList>
    </citation>
    <scope>NUCLEOTIDE SEQUENCE</scope>
    <source>
        <strain evidence="13">JCM 4637</strain>
    </source>
</reference>
<feature type="domain" description="Peptidase S33 tripeptidyl aminopeptidase-like C-terminal" evidence="12">
    <location>
        <begin position="379"/>
        <end position="445"/>
    </location>
</feature>